<dbReference type="GeneID" id="17321219"/>
<evidence type="ECO:0000313" key="1">
    <source>
        <dbReference type="EMBL" id="CDF33685.1"/>
    </source>
</evidence>
<accession>R7Q872</accession>
<reference evidence="2" key="1">
    <citation type="journal article" date="2013" name="Proc. Natl. Acad. Sci. U.S.A.">
        <title>Genome structure and metabolic features in the red seaweed Chondrus crispus shed light on evolution of the Archaeplastida.</title>
        <authorList>
            <person name="Collen J."/>
            <person name="Porcel B."/>
            <person name="Carre W."/>
            <person name="Ball S.G."/>
            <person name="Chaparro C."/>
            <person name="Tonon T."/>
            <person name="Barbeyron T."/>
            <person name="Michel G."/>
            <person name="Noel B."/>
            <person name="Valentin K."/>
            <person name="Elias M."/>
            <person name="Artiguenave F."/>
            <person name="Arun A."/>
            <person name="Aury J.M."/>
            <person name="Barbosa-Neto J.F."/>
            <person name="Bothwell J.H."/>
            <person name="Bouget F.Y."/>
            <person name="Brillet L."/>
            <person name="Cabello-Hurtado F."/>
            <person name="Capella-Gutierrez S."/>
            <person name="Charrier B."/>
            <person name="Cladiere L."/>
            <person name="Cock J.M."/>
            <person name="Coelho S.M."/>
            <person name="Colleoni C."/>
            <person name="Czjzek M."/>
            <person name="Da Silva C."/>
            <person name="Delage L."/>
            <person name="Denoeud F."/>
            <person name="Deschamps P."/>
            <person name="Dittami S.M."/>
            <person name="Gabaldon T."/>
            <person name="Gachon C.M."/>
            <person name="Groisillier A."/>
            <person name="Herve C."/>
            <person name="Jabbari K."/>
            <person name="Katinka M."/>
            <person name="Kloareg B."/>
            <person name="Kowalczyk N."/>
            <person name="Labadie K."/>
            <person name="Leblanc C."/>
            <person name="Lopez P.J."/>
            <person name="McLachlan D.H."/>
            <person name="Meslet-Cladiere L."/>
            <person name="Moustafa A."/>
            <person name="Nehr Z."/>
            <person name="Nyvall Collen P."/>
            <person name="Panaud O."/>
            <person name="Partensky F."/>
            <person name="Poulain J."/>
            <person name="Rensing S.A."/>
            <person name="Rousvoal S."/>
            <person name="Samson G."/>
            <person name="Symeonidi A."/>
            <person name="Weissenbach J."/>
            <person name="Zambounis A."/>
            <person name="Wincker P."/>
            <person name="Boyen C."/>
        </authorList>
    </citation>
    <scope>NUCLEOTIDE SEQUENCE [LARGE SCALE GENOMIC DNA]</scope>
    <source>
        <strain evidence="2">cv. Stackhouse</strain>
    </source>
</reference>
<keyword evidence="2" id="KW-1185">Reference proteome</keyword>
<dbReference type="RefSeq" id="XP_005713504.1">
    <property type="nucleotide sequence ID" value="XM_005713447.1"/>
</dbReference>
<dbReference type="AlphaFoldDB" id="R7Q872"/>
<dbReference type="Gramene" id="CDF33685">
    <property type="protein sequence ID" value="CDF33685"/>
    <property type="gene ID" value="CHC_T00002383001"/>
</dbReference>
<dbReference type="KEGG" id="ccp:CHC_T00002383001"/>
<organism evidence="1 2">
    <name type="scientific">Chondrus crispus</name>
    <name type="common">Carrageen Irish moss</name>
    <name type="synonym">Polymorpha crispa</name>
    <dbReference type="NCBI Taxonomy" id="2769"/>
    <lineage>
        <taxon>Eukaryota</taxon>
        <taxon>Rhodophyta</taxon>
        <taxon>Florideophyceae</taxon>
        <taxon>Rhodymeniophycidae</taxon>
        <taxon>Gigartinales</taxon>
        <taxon>Gigartinaceae</taxon>
        <taxon>Chondrus</taxon>
    </lineage>
</organism>
<name>R7Q872_CHOCR</name>
<proteinExistence type="predicted"/>
<dbReference type="EMBL" id="HG001654">
    <property type="protein sequence ID" value="CDF33685.1"/>
    <property type="molecule type" value="Genomic_DNA"/>
</dbReference>
<evidence type="ECO:0000313" key="2">
    <source>
        <dbReference type="Proteomes" id="UP000012073"/>
    </source>
</evidence>
<gene>
    <name evidence="1" type="ORF">CHC_T00002383001</name>
</gene>
<protein>
    <submittedName>
        <fullName evidence="1">Uncharacterized protein</fullName>
    </submittedName>
</protein>
<dbReference type="Proteomes" id="UP000012073">
    <property type="component" value="Unassembled WGS sequence"/>
</dbReference>
<sequence>MAPPRGTQTCCGGIWQVWRSRMFRYSDSNCFCTSTALFAQSARFGSS</sequence>